<dbReference type="AlphaFoldDB" id="A0A2W7BYV1"/>
<organism evidence="2 3">
    <name type="scientific">Mesorhizobium kowhaii</name>
    <dbReference type="NCBI Taxonomy" id="1300272"/>
    <lineage>
        <taxon>Bacteria</taxon>
        <taxon>Pseudomonadati</taxon>
        <taxon>Pseudomonadota</taxon>
        <taxon>Alphaproteobacteria</taxon>
        <taxon>Hyphomicrobiales</taxon>
        <taxon>Phyllobacteriaceae</taxon>
        <taxon>Mesorhizobium</taxon>
    </lineage>
</organism>
<evidence type="ECO:0000256" key="1">
    <source>
        <dbReference type="SAM" id="Phobius"/>
    </source>
</evidence>
<gene>
    <name evidence="2" type="ORF">B5V02_22370</name>
</gene>
<feature type="transmembrane region" description="Helical" evidence="1">
    <location>
        <begin position="73"/>
        <end position="93"/>
    </location>
</feature>
<evidence type="ECO:0000313" key="2">
    <source>
        <dbReference type="EMBL" id="PZV35982.1"/>
    </source>
</evidence>
<reference evidence="3" key="1">
    <citation type="submission" date="2017-03" db="EMBL/GenBank/DDBJ databases">
        <authorList>
            <person name="Safronova V.I."/>
            <person name="Sazanova A.L."/>
            <person name="Chirak E.R."/>
        </authorList>
    </citation>
    <scope>NUCLEOTIDE SEQUENCE [LARGE SCALE GENOMIC DNA]</scope>
    <source>
        <strain evidence="3">Ach-343</strain>
    </source>
</reference>
<keyword evidence="1" id="KW-1133">Transmembrane helix</keyword>
<protein>
    <submittedName>
        <fullName evidence="2">Uncharacterized protein</fullName>
    </submittedName>
</protein>
<dbReference type="Proteomes" id="UP000248616">
    <property type="component" value="Unassembled WGS sequence"/>
</dbReference>
<name>A0A2W7BYV1_9HYPH</name>
<sequence>MSLNIRRALCMHSLNAKKLQIQIWFQTGNRTAAAAVQLTLFGESACVYARPAQFSREGRARLELVPRGSMRRLGVWVVLVTATMAILYLMPYVSITM</sequence>
<proteinExistence type="predicted"/>
<accession>A0A2W7BYV1</accession>
<evidence type="ECO:0000313" key="3">
    <source>
        <dbReference type="Proteomes" id="UP000248616"/>
    </source>
</evidence>
<keyword evidence="3" id="KW-1185">Reference proteome</keyword>
<dbReference type="EMBL" id="MZXV01000051">
    <property type="protein sequence ID" value="PZV35982.1"/>
    <property type="molecule type" value="Genomic_DNA"/>
</dbReference>
<comment type="caution">
    <text evidence="2">The sequence shown here is derived from an EMBL/GenBank/DDBJ whole genome shotgun (WGS) entry which is preliminary data.</text>
</comment>
<keyword evidence="1" id="KW-0472">Membrane</keyword>
<keyword evidence="1" id="KW-0812">Transmembrane</keyword>